<sequence>MKQFERKVLAFIEKEELVTSGQRILIACSGGVDSVALLLFMANHQQQLGIEVGAVHVDHMLRGEESKEDGRFVKELCEQLKVPFYGGSVPVPEIAEREGGNLQMICREGRYEFFKRILKSHRYDALATAHHAEDQLETVLMQISKGSLPEGMLPVRKMEQGILIRPFLLAKKGELYAYTVQKGAIFREDPSNESDAYLRNRIRHHIVPLLLSENPAAALNSVKMTKKLQQDDDLLMQLSLKQFQSVVSISEKGFPTVQQHRFAAMHPALQTRLIPLLLKYLYNGESIPVEFTHDLLEQLQYHMQSAEGNVSIDLPRGLRFVREYGRISIVKDEKVNCEDVILLPKGIWTRWADVLFYWNTIEADGVGHADAASEHRFFNLSESELPLYVRGKRDGDRILLPGMTKPKRLSRLFIDEKIGALQREKQPVLLTAQHEICAVPGIRYGTRFTHQWTGREKYIFKMKEASSPNLGREEFRC</sequence>
<dbReference type="CDD" id="cd01992">
    <property type="entry name" value="TilS_N"/>
    <property type="match status" value="1"/>
</dbReference>
<dbReference type="PANTHER" id="PTHR43033:SF1">
    <property type="entry name" value="TRNA(ILE)-LYSIDINE SYNTHASE-RELATED"/>
    <property type="match status" value="1"/>
</dbReference>
<evidence type="ECO:0000256" key="8">
    <source>
        <dbReference type="HAMAP-Rule" id="MF_01161"/>
    </source>
</evidence>
<keyword evidence="6 8" id="KW-0067">ATP-binding</keyword>
<evidence type="ECO:0000313" key="10">
    <source>
        <dbReference type="EMBL" id="MFD1204474.1"/>
    </source>
</evidence>
<dbReference type="SMART" id="SM00977">
    <property type="entry name" value="TilS_C"/>
    <property type="match status" value="1"/>
</dbReference>
<dbReference type="Pfam" id="PF01171">
    <property type="entry name" value="ATP_bind_3"/>
    <property type="match status" value="1"/>
</dbReference>
<keyword evidence="4 8" id="KW-0819">tRNA processing</keyword>
<evidence type="ECO:0000259" key="9">
    <source>
        <dbReference type="SMART" id="SM00977"/>
    </source>
</evidence>
<evidence type="ECO:0000313" key="11">
    <source>
        <dbReference type="Proteomes" id="UP001597231"/>
    </source>
</evidence>
<dbReference type="SUPFAM" id="SSF56037">
    <property type="entry name" value="PheT/TilS domain"/>
    <property type="match status" value="1"/>
</dbReference>
<name>A0ABW3TWS8_9BACL</name>
<dbReference type="RefSeq" id="WP_381479929.1">
    <property type="nucleotide sequence ID" value="NZ_JBHTLT010000022.1"/>
</dbReference>
<dbReference type="EC" id="6.3.4.19" evidence="8"/>
<dbReference type="InterPro" id="IPR011063">
    <property type="entry name" value="TilS/TtcA_N"/>
</dbReference>
<dbReference type="EMBL" id="JBHTLT010000022">
    <property type="protein sequence ID" value="MFD1204474.1"/>
    <property type="molecule type" value="Genomic_DNA"/>
</dbReference>
<dbReference type="PANTHER" id="PTHR43033">
    <property type="entry name" value="TRNA(ILE)-LYSIDINE SYNTHASE-RELATED"/>
    <property type="match status" value="1"/>
</dbReference>
<comment type="similarity">
    <text evidence="8">Belongs to the tRNA(Ile)-lysidine synthase family.</text>
</comment>
<dbReference type="Gene3D" id="3.40.50.620">
    <property type="entry name" value="HUPs"/>
    <property type="match status" value="1"/>
</dbReference>
<organism evidence="10 11">
    <name type="scientific">Sporosarcina contaminans</name>
    <dbReference type="NCBI Taxonomy" id="633403"/>
    <lineage>
        <taxon>Bacteria</taxon>
        <taxon>Bacillati</taxon>
        <taxon>Bacillota</taxon>
        <taxon>Bacilli</taxon>
        <taxon>Bacillales</taxon>
        <taxon>Caryophanaceae</taxon>
        <taxon>Sporosarcina</taxon>
    </lineage>
</organism>
<keyword evidence="5 8" id="KW-0547">Nucleotide-binding</keyword>
<evidence type="ECO:0000256" key="1">
    <source>
        <dbReference type="ARBA" id="ARBA00004496"/>
    </source>
</evidence>
<dbReference type="InterPro" id="IPR012094">
    <property type="entry name" value="tRNA_Ile_lys_synt"/>
</dbReference>
<dbReference type="Pfam" id="PF11734">
    <property type="entry name" value="TilS_C"/>
    <property type="match status" value="1"/>
</dbReference>
<evidence type="ECO:0000256" key="7">
    <source>
        <dbReference type="ARBA" id="ARBA00048539"/>
    </source>
</evidence>
<evidence type="ECO:0000256" key="6">
    <source>
        <dbReference type="ARBA" id="ARBA00022840"/>
    </source>
</evidence>
<reference evidence="11" key="1">
    <citation type="journal article" date="2019" name="Int. J. Syst. Evol. Microbiol.">
        <title>The Global Catalogue of Microorganisms (GCM) 10K type strain sequencing project: providing services to taxonomists for standard genome sequencing and annotation.</title>
        <authorList>
            <consortium name="The Broad Institute Genomics Platform"/>
            <consortium name="The Broad Institute Genome Sequencing Center for Infectious Disease"/>
            <person name="Wu L."/>
            <person name="Ma J."/>
        </authorList>
    </citation>
    <scope>NUCLEOTIDE SEQUENCE [LARGE SCALE GENOMIC DNA]</scope>
    <source>
        <strain evidence="11">CCUG 53915</strain>
    </source>
</reference>
<dbReference type="NCBIfam" id="TIGR02433">
    <property type="entry name" value="lysidine_TilS_C"/>
    <property type="match status" value="1"/>
</dbReference>
<comment type="domain">
    <text evidence="8">The N-terminal region contains the highly conserved SGGXDS motif, predicted to be a P-loop motif involved in ATP binding.</text>
</comment>
<feature type="binding site" evidence="8">
    <location>
        <begin position="29"/>
        <end position="34"/>
    </location>
    <ligand>
        <name>ATP</name>
        <dbReference type="ChEBI" id="CHEBI:30616"/>
    </ligand>
</feature>
<evidence type="ECO:0000256" key="3">
    <source>
        <dbReference type="ARBA" id="ARBA00022598"/>
    </source>
</evidence>
<evidence type="ECO:0000256" key="4">
    <source>
        <dbReference type="ARBA" id="ARBA00022694"/>
    </source>
</evidence>
<evidence type="ECO:0000256" key="5">
    <source>
        <dbReference type="ARBA" id="ARBA00022741"/>
    </source>
</evidence>
<protein>
    <recommendedName>
        <fullName evidence="8">tRNA(Ile)-lysidine synthase</fullName>
        <ecNumber evidence="8">6.3.4.19</ecNumber>
    </recommendedName>
    <alternativeName>
        <fullName evidence="8">tRNA(Ile)-2-lysyl-cytidine synthase</fullName>
    </alternativeName>
    <alternativeName>
        <fullName evidence="8">tRNA(Ile)-lysidine synthetase</fullName>
    </alternativeName>
</protein>
<dbReference type="GO" id="GO:0032267">
    <property type="term" value="F:tRNA(Ile)-lysidine synthase activity"/>
    <property type="evidence" value="ECO:0007669"/>
    <property type="project" value="UniProtKB-EC"/>
</dbReference>
<dbReference type="SUPFAM" id="SSF82829">
    <property type="entry name" value="MesJ substrate recognition domain-like"/>
    <property type="match status" value="1"/>
</dbReference>
<comment type="subcellular location">
    <subcellularLocation>
        <location evidence="1 8">Cytoplasm</location>
    </subcellularLocation>
</comment>
<dbReference type="InterPro" id="IPR012796">
    <property type="entry name" value="Lysidine-tRNA-synth_C"/>
</dbReference>
<dbReference type="InterPro" id="IPR012795">
    <property type="entry name" value="tRNA_Ile_lys_synt_N"/>
</dbReference>
<comment type="function">
    <text evidence="8">Ligates lysine onto the cytidine present at position 34 of the AUA codon-specific tRNA(Ile) that contains the anticodon CAU, in an ATP-dependent manner. Cytidine is converted to lysidine, thus changing the amino acid specificity of the tRNA from methionine to isoleucine.</text>
</comment>
<gene>
    <name evidence="8 10" type="primary">tilS</name>
    <name evidence="10" type="ORF">ACFQ38_04930</name>
</gene>
<keyword evidence="11" id="KW-1185">Reference proteome</keyword>
<comment type="caution">
    <text evidence="10">The sequence shown here is derived from an EMBL/GenBank/DDBJ whole genome shotgun (WGS) entry which is preliminary data.</text>
</comment>
<keyword evidence="3 8" id="KW-0436">Ligase</keyword>
<dbReference type="Proteomes" id="UP001597231">
    <property type="component" value="Unassembled WGS sequence"/>
</dbReference>
<dbReference type="NCBIfam" id="TIGR02432">
    <property type="entry name" value="lysidine_TilS_N"/>
    <property type="match status" value="1"/>
</dbReference>
<feature type="domain" description="Lysidine-tRNA(Ile) synthetase C-terminal" evidence="9">
    <location>
        <begin position="387"/>
        <end position="460"/>
    </location>
</feature>
<comment type="catalytic activity">
    <reaction evidence="7 8">
        <text>cytidine(34) in tRNA(Ile2) + L-lysine + ATP = lysidine(34) in tRNA(Ile2) + AMP + diphosphate + H(+)</text>
        <dbReference type="Rhea" id="RHEA:43744"/>
        <dbReference type="Rhea" id="RHEA-COMP:10625"/>
        <dbReference type="Rhea" id="RHEA-COMP:10670"/>
        <dbReference type="ChEBI" id="CHEBI:15378"/>
        <dbReference type="ChEBI" id="CHEBI:30616"/>
        <dbReference type="ChEBI" id="CHEBI:32551"/>
        <dbReference type="ChEBI" id="CHEBI:33019"/>
        <dbReference type="ChEBI" id="CHEBI:82748"/>
        <dbReference type="ChEBI" id="CHEBI:83665"/>
        <dbReference type="ChEBI" id="CHEBI:456215"/>
        <dbReference type="EC" id="6.3.4.19"/>
    </reaction>
</comment>
<dbReference type="Gene3D" id="3.30.465.60">
    <property type="match status" value="1"/>
</dbReference>
<keyword evidence="2 8" id="KW-0963">Cytoplasm</keyword>
<dbReference type="HAMAP" id="MF_01161">
    <property type="entry name" value="tRNA_Ile_lys_synt"/>
    <property type="match status" value="1"/>
</dbReference>
<dbReference type="SUPFAM" id="SSF52402">
    <property type="entry name" value="Adenine nucleotide alpha hydrolases-like"/>
    <property type="match status" value="1"/>
</dbReference>
<evidence type="ECO:0000256" key="2">
    <source>
        <dbReference type="ARBA" id="ARBA00022490"/>
    </source>
</evidence>
<dbReference type="InterPro" id="IPR014729">
    <property type="entry name" value="Rossmann-like_a/b/a_fold"/>
</dbReference>
<proteinExistence type="inferred from homology"/>
<accession>A0ABW3TWS8</accession>